<evidence type="ECO:0000256" key="3">
    <source>
        <dbReference type="ARBA" id="ARBA00022475"/>
    </source>
</evidence>
<dbReference type="InterPro" id="IPR050833">
    <property type="entry name" value="Poly_Biosynth_Transport"/>
</dbReference>
<accession>A0A9X5E4Y5</accession>
<keyword evidence="3" id="KW-1003">Cell membrane</keyword>
<dbReference type="Proteomes" id="UP000031532">
    <property type="component" value="Unassembled WGS sequence"/>
</dbReference>
<keyword evidence="9" id="KW-1185">Reference proteome</keyword>
<dbReference type="OrthoDB" id="9770347at2"/>
<feature type="transmembrane region" description="Helical" evidence="7">
    <location>
        <begin position="355"/>
        <end position="376"/>
    </location>
</feature>
<dbReference type="Pfam" id="PF13440">
    <property type="entry name" value="Polysacc_synt_3"/>
    <property type="match status" value="1"/>
</dbReference>
<organism evidence="8 9">
    <name type="scientific">Scytonema millei VB511283</name>
    <dbReference type="NCBI Taxonomy" id="1245923"/>
    <lineage>
        <taxon>Bacteria</taxon>
        <taxon>Bacillati</taxon>
        <taxon>Cyanobacteriota</taxon>
        <taxon>Cyanophyceae</taxon>
        <taxon>Nostocales</taxon>
        <taxon>Scytonemataceae</taxon>
        <taxon>Scytonema</taxon>
    </lineage>
</organism>
<feature type="transmembrane region" description="Helical" evidence="7">
    <location>
        <begin position="413"/>
        <end position="440"/>
    </location>
</feature>
<evidence type="ECO:0000256" key="7">
    <source>
        <dbReference type="SAM" id="Phobius"/>
    </source>
</evidence>
<comment type="caution">
    <text evidence="8">The sequence shown here is derived from an EMBL/GenBank/DDBJ whole genome shotgun (WGS) entry which is preliminary data.</text>
</comment>
<dbReference type="PANTHER" id="PTHR30250">
    <property type="entry name" value="PST FAMILY PREDICTED COLANIC ACID TRANSPORTER"/>
    <property type="match status" value="1"/>
</dbReference>
<comment type="similarity">
    <text evidence="2">Belongs to the polysaccharide synthase family.</text>
</comment>
<keyword evidence="5 7" id="KW-1133">Transmembrane helix</keyword>
<feature type="transmembrane region" description="Helical" evidence="7">
    <location>
        <begin position="82"/>
        <end position="103"/>
    </location>
</feature>
<evidence type="ECO:0000256" key="2">
    <source>
        <dbReference type="ARBA" id="ARBA00007430"/>
    </source>
</evidence>
<name>A0A9X5E4Y5_9CYAN</name>
<evidence type="ECO:0000313" key="9">
    <source>
        <dbReference type="Proteomes" id="UP000031532"/>
    </source>
</evidence>
<feature type="transmembrane region" description="Helical" evidence="7">
    <location>
        <begin position="322"/>
        <end position="348"/>
    </location>
</feature>
<feature type="transmembrane region" description="Helical" evidence="7">
    <location>
        <begin position="41"/>
        <end position="62"/>
    </location>
</feature>
<feature type="transmembrane region" description="Helical" evidence="7">
    <location>
        <begin position="12"/>
        <end position="35"/>
    </location>
</feature>
<evidence type="ECO:0000256" key="5">
    <source>
        <dbReference type="ARBA" id="ARBA00022989"/>
    </source>
</evidence>
<proteinExistence type="inferred from homology"/>
<dbReference type="EMBL" id="JTJC03000002">
    <property type="protein sequence ID" value="NHC34893.1"/>
    <property type="molecule type" value="Genomic_DNA"/>
</dbReference>
<comment type="subcellular location">
    <subcellularLocation>
        <location evidence="1">Cell membrane</location>
        <topology evidence="1">Multi-pass membrane protein</topology>
    </subcellularLocation>
</comment>
<keyword evidence="4 7" id="KW-0812">Transmembrane</keyword>
<feature type="transmembrane region" description="Helical" evidence="7">
    <location>
        <begin position="115"/>
        <end position="133"/>
    </location>
</feature>
<dbReference type="GO" id="GO:0005886">
    <property type="term" value="C:plasma membrane"/>
    <property type="evidence" value="ECO:0007669"/>
    <property type="project" value="UniProtKB-SubCell"/>
</dbReference>
<dbReference type="AlphaFoldDB" id="A0A9X5E4Y5"/>
<protein>
    <submittedName>
        <fullName evidence="8">Oligosaccharide flippase family protein</fullName>
    </submittedName>
</protein>
<feature type="transmembrane region" description="Helical" evidence="7">
    <location>
        <begin position="292"/>
        <end position="310"/>
    </location>
</feature>
<keyword evidence="6 7" id="KW-0472">Membrane</keyword>
<reference evidence="8 9" key="1">
    <citation type="journal article" date="2015" name="Genome Announc.">
        <title>Draft Genome Sequence of the Terrestrial Cyanobacterium Scytonema millei VB511283, Isolated from Eastern India.</title>
        <authorList>
            <person name="Sen D."/>
            <person name="Chandrababunaidu M.M."/>
            <person name="Singh D."/>
            <person name="Sanghi N."/>
            <person name="Ghorai A."/>
            <person name="Mishra G.P."/>
            <person name="Madduluri M."/>
            <person name="Adhikary S.P."/>
            <person name="Tripathy S."/>
        </authorList>
    </citation>
    <scope>NUCLEOTIDE SEQUENCE [LARGE SCALE GENOMIC DNA]</scope>
    <source>
        <strain evidence="8 9">VB511283</strain>
    </source>
</reference>
<evidence type="ECO:0000256" key="4">
    <source>
        <dbReference type="ARBA" id="ARBA00022692"/>
    </source>
</evidence>
<gene>
    <name evidence="8" type="ORF">QH73_0009505</name>
</gene>
<evidence type="ECO:0000256" key="1">
    <source>
        <dbReference type="ARBA" id="ARBA00004651"/>
    </source>
</evidence>
<sequence>MSLRTQVMRGGTFLVLRQALGMILSLGGVLLLTRILGPKTYGLYSATLNIFVYVQSLSQLGIEIYLVRQKDEEDIKLYHQAFTLLLLLAIGGTGISLIGIPLLQEWVRLEGFSDVARVMFLGLPVVLLSQVPLARLERHLDYKQVALIELNGQFVYYLVALPLAFQGAGVWSPAIGWWMQQVMTLGLLYWRADYRPRWHWQPDVIQQMLSYSVGYSASSWVWQLRNLVNPLVVGRYAGAEAVGFVALAIRIVEVLSFVKTATWRLSIAALARLQGDPVRLGKAVSEGMSLQILALGPLLVFVSWLNPWLIPLLFGQHWLPVIQIYPFIALSYLSNAVFNLHCSVLYVLQRNWEVTAFHLAHIILFAGTALVVTSHFNGFVGYGWGEVAALASYAVLHVFVVQHIKRPTYRLPIIWWLALVGALFIYQLGWWSALGLIALFCMPATYRQLKYYIDSLRQARSER</sequence>
<dbReference type="RefSeq" id="WP_039716622.1">
    <property type="nucleotide sequence ID" value="NZ_JTJC03000002.1"/>
</dbReference>
<feature type="transmembrane region" description="Helical" evidence="7">
    <location>
        <begin position="382"/>
        <end position="401"/>
    </location>
</feature>
<evidence type="ECO:0000313" key="8">
    <source>
        <dbReference type="EMBL" id="NHC34893.1"/>
    </source>
</evidence>
<evidence type="ECO:0000256" key="6">
    <source>
        <dbReference type="ARBA" id="ARBA00023136"/>
    </source>
</evidence>
<dbReference type="PANTHER" id="PTHR30250:SF10">
    <property type="entry name" value="LIPOPOLYSACCHARIDE BIOSYNTHESIS PROTEIN WZXC"/>
    <property type="match status" value="1"/>
</dbReference>